<dbReference type="PANTHER" id="PTHR24148:SF64">
    <property type="entry name" value="HETEROKARYON INCOMPATIBILITY DOMAIN-CONTAINING PROTEIN"/>
    <property type="match status" value="1"/>
</dbReference>
<evidence type="ECO:0000259" key="1">
    <source>
        <dbReference type="Pfam" id="PF06985"/>
    </source>
</evidence>
<dbReference type="OrthoDB" id="2157530at2759"/>
<protein>
    <recommendedName>
        <fullName evidence="1">Heterokaryon incompatibility domain-containing protein</fullName>
    </recommendedName>
</protein>
<dbReference type="PANTHER" id="PTHR24148">
    <property type="entry name" value="ANKYRIN REPEAT DOMAIN-CONTAINING PROTEIN 39 HOMOLOG-RELATED"/>
    <property type="match status" value="1"/>
</dbReference>
<dbReference type="AlphaFoldDB" id="A0A2J6S4U7"/>
<organism evidence="2 3">
    <name type="scientific">Hyaloscypha variabilis (strain UAMH 11265 / GT02V1 / F)</name>
    <name type="common">Meliniomyces variabilis</name>
    <dbReference type="NCBI Taxonomy" id="1149755"/>
    <lineage>
        <taxon>Eukaryota</taxon>
        <taxon>Fungi</taxon>
        <taxon>Dikarya</taxon>
        <taxon>Ascomycota</taxon>
        <taxon>Pezizomycotina</taxon>
        <taxon>Leotiomycetes</taxon>
        <taxon>Helotiales</taxon>
        <taxon>Hyaloscyphaceae</taxon>
        <taxon>Hyaloscypha</taxon>
        <taxon>Hyaloscypha variabilis</taxon>
    </lineage>
</organism>
<evidence type="ECO:0000313" key="2">
    <source>
        <dbReference type="EMBL" id="PMD45794.1"/>
    </source>
</evidence>
<sequence>MQDETQQKPPYQYTVLPSVESIRVLVLYPADERASRLDFDFHVGDRAHFLQSASDSWEAVSYCWEENPVFSHFILCRKSDTVLNITPYVDSLLRHLRKPHKSRCLWIDALCINQKDDVEKSEQVRRMRDTYSGLERCKFGLGTRIGICRSSQSSEVLLPSALLRQCVLDLIQNPWFTRRWILQESAASLDTVVRYAEISSIEIRWSWR</sequence>
<dbReference type="Proteomes" id="UP000235786">
    <property type="component" value="Unassembled WGS sequence"/>
</dbReference>
<dbReference type="EMBL" id="KZ613940">
    <property type="protein sequence ID" value="PMD45794.1"/>
    <property type="molecule type" value="Genomic_DNA"/>
</dbReference>
<evidence type="ECO:0000313" key="3">
    <source>
        <dbReference type="Proteomes" id="UP000235786"/>
    </source>
</evidence>
<accession>A0A2J6S4U7</accession>
<reference evidence="2 3" key="1">
    <citation type="submission" date="2016-04" db="EMBL/GenBank/DDBJ databases">
        <title>A degradative enzymes factory behind the ericoid mycorrhizal symbiosis.</title>
        <authorList>
            <consortium name="DOE Joint Genome Institute"/>
            <person name="Martino E."/>
            <person name="Morin E."/>
            <person name="Grelet G."/>
            <person name="Kuo A."/>
            <person name="Kohler A."/>
            <person name="Daghino S."/>
            <person name="Barry K."/>
            <person name="Choi C."/>
            <person name="Cichocki N."/>
            <person name="Clum A."/>
            <person name="Copeland A."/>
            <person name="Hainaut M."/>
            <person name="Haridas S."/>
            <person name="Labutti K."/>
            <person name="Lindquist E."/>
            <person name="Lipzen A."/>
            <person name="Khouja H.-R."/>
            <person name="Murat C."/>
            <person name="Ohm R."/>
            <person name="Olson A."/>
            <person name="Spatafora J."/>
            <person name="Veneault-Fourrey C."/>
            <person name="Henrissat B."/>
            <person name="Grigoriev I."/>
            <person name="Martin F."/>
            <person name="Perotto S."/>
        </authorList>
    </citation>
    <scope>NUCLEOTIDE SEQUENCE [LARGE SCALE GENOMIC DNA]</scope>
    <source>
        <strain evidence="2 3">F</strain>
    </source>
</reference>
<keyword evidence="3" id="KW-1185">Reference proteome</keyword>
<name>A0A2J6S4U7_HYAVF</name>
<dbReference type="InterPro" id="IPR052895">
    <property type="entry name" value="HetReg/Transcr_Mod"/>
</dbReference>
<dbReference type="STRING" id="1149755.A0A2J6S4U7"/>
<feature type="domain" description="Heterokaryon incompatibility" evidence="1">
    <location>
        <begin position="57"/>
        <end position="184"/>
    </location>
</feature>
<proteinExistence type="predicted"/>
<gene>
    <name evidence="2" type="ORF">L207DRAFT_419184</name>
</gene>
<dbReference type="InterPro" id="IPR010730">
    <property type="entry name" value="HET"/>
</dbReference>
<dbReference type="Pfam" id="PF06985">
    <property type="entry name" value="HET"/>
    <property type="match status" value="1"/>
</dbReference>